<dbReference type="Proteomes" id="UP001580430">
    <property type="component" value="Unassembled WGS sequence"/>
</dbReference>
<proteinExistence type="predicted"/>
<evidence type="ECO:0000313" key="1">
    <source>
        <dbReference type="EMBL" id="MFB5759081.1"/>
    </source>
</evidence>
<accession>A0ABV5BUW6</accession>
<protein>
    <submittedName>
        <fullName evidence="1">Uncharacterized protein</fullName>
    </submittedName>
</protein>
<dbReference type="EMBL" id="JBHIRY010000001">
    <property type="protein sequence ID" value="MFB5759081.1"/>
    <property type="molecule type" value="Genomic_DNA"/>
</dbReference>
<name>A0ABV5BUW6_9BACL</name>
<sequence>MKTTKEERIVKLIRDFIRIAEGNVKLAATIYEQYKDKNPYQHAAKLSTDERTFFSNAVTEYFEEVNNDNNNDIQTLFNQLPYEAQQQIEDTLSDEGKTLDQVDVPFIKNEIEWTINRMQMDMEDGETDGEREHSVIAGCEKVLKIIDK</sequence>
<comment type="caution">
    <text evidence="1">The sequence shown here is derived from an EMBL/GenBank/DDBJ whole genome shotgun (WGS) entry which is preliminary data.</text>
</comment>
<gene>
    <name evidence="1" type="ORF">ACE5LO_01610</name>
</gene>
<dbReference type="RefSeq" id="WP_375518333.1">
    <property type="nucleotide sequence ID" value="NZ_JBHIRY010000001.1"/>
</dbReference>
<organism evidence="1 2">
    <name type="scientific">Paenibacillus medicaginis</name>
    <dbReference type="NCBI Taxonomy" id="1470560"/>
    <lineage>
        <taxon>Bacteria</taxon>
        <taxon>Bacillati</taxon>
        <taxon>Bacillota</taxon>
        <taxon>Bacilli</taxon>
        <taxon>Bacillales</taxon>
        <taxon>Paenibacillaceae</taxon>
        <taxon>Paenibacillus</taxon>
    </lineage>
</organism>
<keyword evidence="2" id="KW-1185">Reference proteome</keyword>
<reference evidence="1 2" key="1">
    <citation type="submission" date="2024-09" db="EMBL/GenBank/DDBJ databases">
        <title>Paenibacillus zeirhizospherea sp. nov., isolated from surface of the maize (Zea mays) roots in a horticulture field, Hungary.</title>
        <authorList>
            <person name="Marton D."/>
            <person name="Farkas M."/>
            <person name="Bedics A."/>
            <person name="Toth E."/>
            <person name="Tancsics A."/>
            <person name="Boka K."/>
            <person name="Marati G."/>
            <person name="Kriszt B."/>
            <person name="Cserhati M."/>
        </authorList>
    </citation>
    <scope>NUCLEOTIDE SEQUENCE [LARGE SCALE GENOMIC DNA]</scope>
    <source>
        <strain evidence="1 2">JCM 18446</strain>
    </source>
</reference>
<evidence type="ECO:0000313" key="2">
    <source>
        <dbReference type="Proteomes" id="UP001580430"/>
    </source>
</evidence>